<evidence type="ECO:0000313" key="2">
    <source>
        <dbReference type="EMBL" id="SLM29478.1"/>
    </source>
</evidence>
<proteinExistence type="predicted"/>
<evidence type="ECO:0000256" key="1">
    <source>
        <dbReference type="SAM" id="MobiDB-lite"/>
    </source>
</evidence>
<name>A0A1W1HAT0_9BACT</name>
<accession>A0A1W1HAT0</accession>
<gene>
    <name evidence="2" type="ORF">MTBBW1_1800006</name>
</gene>
<dbReference type="Proteomes" id="UP000191931">
    <property type="component" value="Unassembled WGS sequence"/>
</dbReference>
<organism evidence="2 3">
    <name type="scientific">Desulfamplus magnetovallimortis</name>
    <dbReference type="NCBI Taxonomy" id="1246637"/>
    <lineage>
        <taxon>Bacteria</taxon>
        <taxon>Pseudomonadati</taxon>
        <taxon>Thermodesulfobacteriota</taxon>
        <taxon>Desulfobacteria</taxon>
        <taxon>Desulfobacterales</taxon>
        <taxon>Desulfobacteraceae</taxon>
        <taxon>Desulfamplus</taxon>
    </lineage>
</organism>
<reference evidence="2 3" key="1">
    <citation type="submission" date="2017-03" db="EMBL/GenBank/DDBJ databases">
        <authorList>
            <person name="Afonso C.L."/>
            <person name="Miller P.J."/>
            <person name="Scott M.A."/>
            <person name="Spackman E."/>
            <person name="Goraichik I."/>
            <person name="Dimitrov K.M."/>
            <person name="Suarez D.L."/>
            <person name="Swayne D.E."/>
        </authorList>
    </citation>
    <scope>NUCLEOTIDE SEQUENCE [LARGE SCALE GENOMIC DNA]</scope>
    <source>
        <strain evidence="2">PRJEB14757</strain>
    </source>
</reference>
<dbReference type="EMBL" id="FWEV01000091">
    <property type="protein sequence ID" value="SLM29478.1"/>
    <property type="molecule type" value="Genomic_DNA"/>
</dbReference>
<dbReference type="AlphaFoldDB" id="A0A1W1HAT0"/>
<sequence>MIKTERPGCAERENHRHLVLKIILWDKKEWSKETIIASEWMKPSQKGTDASQNRRSSTLINTKEGQHHENLFFLWPGGL</sequence>
<protein>
    <submittedName>
        <fullName evidence="2">Uncharacterized protein</fullName>
    </submittedName>
</protein>
<evidence type="ECO:0000313" key="3">
    <source>
        <dbReference type="Proteomes" id="UP000191931"/>
    </source>
</evidence>
<feature type="compositionally biased region" description="Polar residues" evidence="1">
    <location>
        <begin position="45"/>
        <end position="63"/>
    </location>
</feature>
<feature type="region of interest" description="Disordered" evidence="1">
    <location>
        <begin position="42"/>
        <end position="63"/>
    </location>
</feature>
<keyword evidence="3" id="KW-1185">Reference proteome</keyword>